<dbReference type="FunFam" id="3.60.20.10:FF:000006">
    <property type="entry name" value="Glutamine--fructose-6-phosphate aminotransferase [isomerizing]"/>
    <property type="match status" value="1"/>
</dbReference>
<dbReference type="PANTHER" id="PTHR10937:SF0">
    <property type="entry name" value="GLUTAMINE--FRUCTOSE-6-PHOSPHATE TRANSAMINASE (ISOMERIZING)"/>
    <property type="match status" value="1"/>
</dbReference>
<dbReference type="EMBL" id="JAENIL010000096">
    <property type="protein sequence ID" value="MBK1880533.1"/>
    <property type="molecule type" value="Genomic_DNA"/>
</dbReference>
<dbReference type="InterPro" id="IPR035466">
    <property type="entry name" value="GlmS/AgaS_SIS"/>
</dbReference>
<evidence type="ECO:0000256" key="8">
    <source>
        <dbReference type="ARBA" id="ARBA00022737"/>
    </source>
</evidence>
<dbReference type="NCBIfam" id="TIGR01135">
    <property type="entry name" value="glmS"/>
    <property type="match status" value="1"/>
</dbReference>
<dbReference type="FunFam" id="3.40.50.10490:FF:000001">
    <property type="entry name" value="Glutamine--fructose-6-phosphate aminotransferase [isomerizing]"/>
    <property type="match status" value="1"/>
</dbReference>
<evidence type="ECO:0000313" key="14">
    <source>
        <dbReference type="Proteomes" id="UP000617628"/>
    </source>
</evidence>
<dbReference type="NCBIfam" id="NF001484">
    <property type="entry name" value="PRK00331.1"/>
    <property type="match status" value="1"/>
</dbReference>
<evidence type="ECO:0000256" key="9">
    <source>
        <dbReference type="ARBA" id="ARBA00022962"/>
    </source>
</evidence>
<evidence type="ECO:0000256" key="10">
    <source>
        <dbReference type="HAMAP-Rule" id="MF_00164"/>
    </source>
</evidence>
<evidence type="ECO:0000256" key="5">
    <source>
        <dbReference type="ARBA" id="ARBA00022490"/>
    </source>
</evidence>
<evidence type="ECO:0000256" key="7">
    <source>
        <dbReference type="ARBA" id="ARBA00022679"/>
    </source>
</evidence>
<sequence length="616" mass="67731">MCGIVGYIGKDNATSILLNGLKRLEYRGYDSAGMAIWQKDDSIALTRRVGKVANLASALPKDQDDAGLGISHTRWATHGGVTEPNTHPHSSCNGLIHLVHNGVIENYEQLKSTLSAQGVTFSNETDSEVLSNLIAFNLEQQDEPITEKSVHKAIRTSLANVEGTYGLAIICSKLPGTLFGARKGSPLILGVGKKEMMLASDASAIRARTREVVYLDDNQIVTLTNDNFSITTMEEDEVVPEISTISWKDEDAELGEFEHYMLKEIHEQPTALENAFRGRLDLTEGTCKFGGLNLSRQDLRQIDRILIVACGTAWHSGLVGEYLIEKYARIPVEVEYASEFRYRNAPMDKNTLVIVISQSGETIDTLEAQREAQRKGYHVIGIINNVGSTIARENDGGIYQHSGPEIGVASTKAFTSQVLILSMLSCYLGRTRDLSYAEGCKMVKAIQELPALIKQSLSLADSIKAIAKDFAKYQDFLFLGRLEMFPIALEGALKLKEISYIHAEGYPSAEMKHGPIALISEECPSIVIVPDDETLKKNLSSVQEVRARKGKVIIITDSHDIPSSLADEIIIVPKAHNCIQPILMTIPTQLLSYYIAVELGKDVDKPRNLAKSVTVE</sequence>
<dbReference type="InterPro" id="IPR046348">
    <property type="entry name" value="SIS_dom_sf"/>
</dbReference>
<dbReference type="EC" id="2.6.1.16" evidence="3 10"/>
<dbReference type="InterPro" id="IPR017932">
    <property type="entry name" value="GATase_2_dom"/>
</dbReference>
<dbReference type="InterPro" id="IPR001347">
    <property type="entry name" value="SIS_dom"/>
</dbReference>
<dbReference type="AlphaFoldDB" id="A0A934S7Y9"/>
<evidence type="ECO:0000256" key="3">
    <source>
        <dbReference type="ARBA" id="ARBA00012916"/>
    </source>
</evidence>
<comment type="catalytic activity">
    <reaction evidence="1 10">
        <text>D-fructose 6-phosphate + L-glutamine = D-glucosamine 6-phosphate + L-glutamate</text>
        <dbReference type="Rhea" id="RHEA:13237"/>
        <dbReference type="ChEBI" id="CHEBI:29985"/>
        <dbReference type="ChEBI" id="CHEBI:58359"/>
        <dbReference type="ChEBI" id="CHEBI:58725"/>
        <dbReference type="ChEBI" id="CHEBI:61527"/>
        <dbReference type="EC" id="2.6.1.16"/>
    </reaction>
</comment>
<dbReference type="PANTHER" id="PTHR10937">
    <property type="entry name" value="GLUCOSAMINE--FRUCTOSE-6-PHOSPHATE AMINOTRANSFERASE, ISOMERIZING"/>
    <property type="match status" value="1"/>
</dbReference>
<dbReference type="GO" id="GO:0005975">
    <property type="term" value="P:carbohydrate metabolic process"/>
    <property type="evidence" value="ECO:0007669"/>
    <property type="project" value="UniProtKB-UniRule"/>
</dbReference>
<gene>
    <name evidence="10 13" type="primary">glmS</name>
    <name evidence="13" type="ORF">JIN87_26845</name>
</gene>
<evidence type="ECO:0000256" key="1">
    <source>
        <dbReference type="ARBA" id="ARBA00001031"/>
    </source>
</evidence>
<keyword evidence="7 10" id="KW-0808">Transferase</keyword>
<evidence type="ECO:0000313" key="13">
    <source>
        <dbReference type="EMBL" id="MBK1880533.1"/>
    </source>
</evidence>
<dbReference type="Gene3D" id="3.60.20.10">
    <property type="entry name" value="Glutamine Phosphoribosylpyrophosphate, subunit 1, domain 1"/>
    <property type="match status" value="1"/>
</dbReference>
<proteinExistence type="inferred from homology"/>
<feature type="domain" description="SIS" evidence="12">
    <location>
        <begin position="295"/>
        <end position="434"/>
    </location>
</feature>
<dbReference type="Proteomes" id="UP000617628">
    <property type="component" value="Unassembled WGS sequence"/>
</dbReference>
<evidence type="ECO:0000259" key="12">
    <source>
        <dbReference type="PROSITE" id="PS51464"/>
    </source>
</evidence>
<accession>A0A934S7Y9</accession>
<dbReference type="RefSeq" id="WP_200359607.1">
    <property type="nucleotide sequence ID" value="NZ_JAENIL010000096.1"/>
</dbReference>
<dbReference type="SUPFAM" id="SSF53697">
    <property type="entry name" value="SIS domain"/>
    <property type="match status" value="1"/>
</dbReference>
<dbReference type="GO" id="GO:0097367">
    <property type="term" value="F:carbohydrate derivative binding"/>
    <property type="evidence" value="ECO:0007669"/>
    <property type="project" value="InterPro"/>
</dbReference>
<comment type="caution">
    <text evidence="13">The sequence shown here is derived from an EMBL/GenBank/DDBJ whole genome shotgun (WGS) entry which is preliminary data.</text>
</comment>
<dbReference type="GO" id="GO:0004360">
    <property type="term" value="F:glutamine-fructose-6-phosphate transaminase (isomerizing) activity"/>
    <property type="evidence" value="ECO:0007669"/>
    <property type="project" value="UniProtKB-UniRule"/>
</dbReference>
<feature type="active site" description="Nucleophile; for GATase activity" evidence="10">
    <location>
        <position position="2"/>
    </location>
</feature>
<reference evidence="13" key="1">
    <citation type="submission" date="2021-01" db="EMBL/GenBank/DDBJ databases">
        <title>Modified the classification status of verrucomicrobia.</title>
        <authorList>
            <person name="Feng X."/>
        </authorList>
    </citation>
    <scope>NUCLEOTIDE SEQUENCE</scope>
    <source>
        <strain evidence="13">KCTC 13126</strain>
    </source>
</reference>
<keyword evidence="14" id="KW-1185">Reference proteome</keyword>
<dbReference type="Gene3D" id="3.40.50.10490">
    <property type="entry name" value="Glucose-6-phosphate isomerase like protein, domain 1"/>
    <property type="match status" value="2"/>
</dbReference>
<dbReference type="InterPro" id="IPR035490">
    <property type="entry name" value="GlmS/FrlB_SIS"/>
</dbReference>
<dbReference type="CDD" id="cd00714">
    <property type="entry name" value="GFAT"/>
    <property type="match status" value="1"/>
</dbReference>
<dbReference type="Pfam" id="PF13522">
    <property type="entry name" value="GATase_6"/>
    <property type="match status" value="1"/>
</dbReference>
<name>A0A934S7Y9_9BACT</name>
<dbReference type="PROSITE" id="PS51464">
    <property type="entry name" value="SIS"/>
    <property type="match status" value="2"/>
</dbReference>
<feature type="initiator methionine" description="Removed" evidence="10">
    <location>
        <position position="1"/>
    </location>
</feature>
<dbReference type="GO" id="GO:0006047">
    <property type="term" value="P:UDP-N-acetylglucosamine metabolic process"/>
    <property type="evidence" value="ECO:0007669"/>
    <property type="project" value="TreeGrafter"/>
</dbReference>
<evidence type="ECO:0000259" key="11">
    <source>
        <dbReference type="PROSITE" id="PS51278"/>
    </source>
</evidence>
<evidence type="ECO:0000256" key="4">
    <source>
        <dbReference type="ARBA" id="ARBA00016090"/>
    </source>
</evidence>
<feature type="domain" description="SIS" evidence="12">
    <location>
        <begin position="466"/>
        <end position="606"/>
    </location>
</feature>
<dbReference type="GO" id="GO:0006487">
    <property type="term" value="P:protein N-linked glycosylation"/>
    <property type="evidence" value="ECO:0007669"/>
    <property type="project" value="TreeGrafter"/>
</dbReference>
<comment type="subunit">
    <text evidence="10">Homodimer.</text>
</comment>
<dbReference type="InterPro" id="IPR047084">
    <property type="entry name" value="GFAT_N"/>
</dbReference>
<feature type="active site" description="For Fru-6P isomerization activity" evidence="10">
    <location>
        <position position="611"/>
    </location>
</feature>
<keyword evidence="6 10" id="KW-0032">Aminotransferase</keyword>
<dbReference type="Pfam" id="PF01380">
    <property type="entry name" value="SIS"/>
    <property type="match status" value="2"/>
</dbReference>
<dbReference type="PROSITE" id="PS51278">
    <property type="entry name" value="GATASE_TYPE_2"/>
    <property type="match status" value="1"/>
</dbReference>
<comment type="function">
    <text evidence="10">Catalyzes the first step in hexosamine metabolism, converting fructose-6P into glucosamine-6P using glutamine as a nitrogen source.</text>
</comment>
<dbReference type="GO" id="GO:0006002">
    <property type="term" value="P:fructose 6-phosphate metabolic process"/>
    <property type="evidence" value="ECO:0007669"/>
    <property type="project" value="TreeGrafter"/>
</dbReference>
<evidence type="ECO:0000256" key="2">
    <source>
        <dbReference type="ARBA" id="ARBA00004496"/>
    </source>
</evidence>
<evidence type="ECO:0000256" key="6">
    <source>
        <dbReference type="ARBA" id="ARBA00022576"/>
    </source>
</evidence>
<keyword evidence="9" id="KW-0315">Glutamine amidotransferase</keyword>
<keyword evidence="8" id="KW-0677">Repeat</keyword>
<protein>
    <recommendedName>
        <fullName evidence="4 10">Glutamine--fructose-6-phosphate aminotransferase [isomerizing]</fullName>
        <ecNumber evidence="3 10">2.6.1.16</ecNumber>
    </recommendedName>
    <alternativeName>
        <fullName evidence="10">D-fructose-6-phosphate amidotransferase</fullName>
    </alternativeName>
    <alternativeName>
        <fullName evidence="10">GFAT</fullName>
    </alternativeName>
    <alternativeName>
        <fullName evidence="10">Glucosamine-6-phosphate synthase</fullName>
    </alternativeName>
    <alternativeName>
        <fullName evidence="10">Hexosephosphate aminotransferase</fullName>
    </alternativeName>
    <alternativeName>
        <fullName evidence="10">L-glutamine--D-fructose-6-phosphate amidotransferase</fullName>
    </alternativeName>
</protein>
<dbReference type="CDD" id="cd05009">
    <property type="entry name" value="SIS_GlmS_GlmD_2"/>
    <property type="match status" value="1"/>
</dbReference>
<feature type="domain" description="Glutamine amidotransferase type-2" evidence="11">
    <location>
        <begin position="2"/>
        <end position="226"/>
    </location>
</feature>
<dbReference type="GO" id="GO:0005829">
    <property type="term" value="C:cytosol"/>
    <property type="evidence" value="ECO:0007669"/>
    <property type="project" value="TreeGrafter"/>
</dbReference>
<comment type="subcellular location">
    <subcellularLocation>
        <location evidence="2 10">Cytoplasm</location>
    </subcellularLocation>
</comment>
<organism evidence="13 14">
    <name type="scientific">Pelagicoccus mobilis</name>
    <dbReference type="NCBI Taxonomy" id="415221"/>
    <lineage>
        <taxon>Bacteria</taxon>
        <taxon>Pseudomonadati</taxon>
        <taxon>Verrucomicrobiota</taxon>
        <taxon>Opitutia</taxon>
        <taxon>Puniceicoccales</taxon>
        <taxon>Pelagicoccaceae</taxon>
        <taxon>Pelagicoccus</taxon>
    </lineage>
</organism>
<dbReference type="SUPFAM" id="SSF56235">
    <property type="entry name" value="N-terminal nucleophile aminohydrolases (Ntn hydrolases)"/>
    <property type="match status" value="1"/>
</dbReference>
<dbReference type="CDD" id="cd05008">
    <property type="entry name" value="SIS_GlmS_GlmD_1"/>
    <property type="match status" value="1"/>
</dbReference>
<keyword evidence="5 10" id="KW-0963">Cytoplasm</keyword>
<dbReference type="HAMAP" id="MF_00164">
    <property type="entry name" value="GlmS"/>
    <property type="match status" value="1"/>
</dbReference>
<dbReference type="InterPro" id="IPR029055">
    <property type="entry name" value="Ntn_hydrolases_N"/>
</dbReference>
<dbReference type="InterPro" id="IPR005855">
    <property type="entry name" value="GFAT"/>
</dbReference>